<feature type="compositionally biased region" description="Polar residues" evidence="1">
    <location>
        <begin position="1"/>
        <end position="18"/>
    </location>
</feature>
<reference evidence="2" key="1">
    <citation type="submission" date="2021-03" db="EMBL/GenBank/DDBJ databases">
        <title>Draft genome sequence of rust myrtle Austropuccinia psidii MF-1, a brazilian biotype.</title>
        <authorList>
            <person name="Quecine M.C."/>
            <person name="Pachon D.M.R."/>
            <person name="Bonatelli M.L."/>
            <person name="Correr F.H."/>
            <person name="Franceschini L.M."/>
            <person name="Leite T.F."/>
            <person name="Margarido G.R.A."/>
            <person name="Almeida C.A."/>
            <person name="Ferrarezi J.A."/>
            <person name="Labate C.A."/>
        </authorList>
    </citation>
    <scope>NUCLEOTIDE SEQUENCE</scope>
    <source>
        <strain evidence="2">MF-1</strain>
    </source>
</reference>
<name>A0A9Q3BIE9_9BASI</name>
<dbReference type="EMBL" id="AVOT02001242">
    <property type="protein sequence ID" value="MBW0466214.1"/>
    <property type="molecule type" value="Genomic_DNA"/>
</dbReference>
<dbReference type="Proteomes" id="UP000765509">
    <property type="component" value="Unassembled WGS sequence"/>
</dbReference>
<evidence type="ECO:0000313" key="2">
    <source>
        <dbReference type="EMBL" id="MBW0466214.1"/>
    </source>
</evidence>
<proteinExistence type="predicted"/>
<organism evidence="2 3">
    <name type="scientific">Austropuccinia psidii MF-1</name>
    <dbReference type="NCBI Taxonomy" id="1389203"/>
    <lineage>
        <taxon>Eukaryota</taxon>
        <taxon>Fungi</taxon>
        <taxon>Dikarya</taxon>
        <taxon>Basidiomycota</taxon>
        <taxon>Pucciniomycotina</taxon>
        <taxon>Pucciniomycetes</taxon>
        <taxon>Pucciniales</taxon>
        <taxon>Sphaerophragmiaceae</taxon>
        <taxon>Austropuccinia</taxon>
    </lineage>
</organism>
<feature type="region of interest" description="Disordered" evidence="1">
    <location>
        <begin position="64"/>
        <end position="87"/>
    </location>
</feature>
<protein>
    <submittedName>
        <fullName evidence="2">Uncharacterized protein</fullName>
    </submittedName>
</protein>
<feature type="region of interest" description="Disordered" evidence="1">
    <location>
        <begin position="1"/>
        <end position="21"/>
    </location>
</feature>
<dbReference type="AlphaFoldDB" id="A0A9Q3BIE9"/>
<comment type="caution">
    <text evidence="2">The sequence shown here is derived from an EMBL/GenBank/DDBJ whole genome shotgun (WGS) entry which is preliminary data.</text>
</comment>
<keyword evidence="3" id="KW-1185">Reference proteome</keyword>
<evidence type="ECO:0000313" key="3">
    <source>
        <dbReference type="Proteomes" id="UP000765509"/>
    </source>
</evidence>
<gene>
    <name evidence="2" type="ORF">O181_005929</name>
</gene>
<sequence length="112" mass="12562">MNASTNLPSTETSHNTGSHLPIDPVFISQLQQNLSQKDETIFNLLQRVQGMEIKMKEDHILKINEKNNASSSGSMSDTKKTKKSQKKTLIKKKVFAKKINKCKERCTSNGKG</sequence>
<evidence type="ECO:0000256" key="1">
    <source>
        <dbReference type="SAM" id="MobiDB-lite"/>
    </source>
</evidence>
<accession>A0A9Q3BIE9</accession>